<name>A0A554LJJ6_9BACT</name>
<dbReference type="PRINTS" id="PR00992">
    <property type="entry name" value="ALARACEMASE"/>
</dbReference>
<dbReference type="PROSITE" id="PS00395">
    <property type="entry name" value="ALANINE_RACEMASE"/>
    <property type="match status" value="1"/>
</dbReference>
<keyword evidence="2 4" id="KW-0663">Pyridoxal phosphate</keyword>
<dbReference type="EMBL" id="VMGK01000008">
    <property type="protein sequence ID" value="TSC93056.1"/>
    <property type="molecule type" value="Genomic_DNA"/>
</dbReference>
<evidence type="ECO:0000256" key="3">
    <source>
        <dbReference type="ARBA" id="ARBA00023235"/>
    </source>
</evidence>
<dbReference type="Gene3D" id="2.40.37.10">
    <property type="entry name" value="Lyase, Ornithine Decarboxylase, Chain A, domain 1"/>
    <property type="match status" value="1"/>
</dbReference>
<comment type="pathway">
    <text evidence="4">Amino-acid biosynthesis; D-alanine biosynthesis; D-alanine from L-alanine: step 1/1.</text>
</comment>
<dbReference type="PANTHER" id="PTHR30511:SF0">
    <property type="entry name" value="ALANINE RACEMASE, CATABOLIC-RELATED"/>
    <property type="match status" value="1"/>
</dbReference>
<dbReference type="InterPro" id="IPR000821">
    <property type="entry name" value="Ala_racemase"/>
</dbReference>
<gene>
    <name evidence="8" type="ORF">CEN89_296</name>
</gene>
<evidence type="ECO:0000256" key="4">
    <source>
        <dbReference type="HAMAP-Rule" id="MF_01201"/>
    </source>
</evidence>
<dbReference type="InterPro" id="IPR020622">
    <property type="entry name" value="Ala_racemase_pyridoxalP-BS"/>
</dbReference>
<feature type="binding site" evidence="4 6">
    <location>
        <position position="132"/>
    </location>
    <ligand>
        <name>substrate</name>
    </ligand>
</feature>
<dbReference type="Pfam" id="PF01168">
    <property type="entry name" value="Ala_racemase_N"/>
    <property type="match status" value="1"/>
</dbReference>
<dbReference type="GO" id="GO:0030170">
    <property type="term" value="F:pyridoxal phosphate binding"/>
    <property type="evidence" value="ECO:0007669"/>
    <property type="project" value="UniProtKB-UniRule"/>
</dbReference>
<dbReference type="UniPathway" id="UPA00042">
    <property type="reaction ID" value="UER00497"/>
</dbReference>
<dbReference type="PANTHER" id="PTHR30511">
    <property type="entry name" value="ALANINE RACEMASE"/>
    <property type="match status" value="1"/>
</dbReference>
<reference evidence="8 9" key="1">
    <citation type="submission" date="2017-07" db="EMBL/GenBank/DDBJ databases">
        <title>Mechanisms for carbon and nitrogen cycling indicate functional differentiation within the Candidate Phyla Radiation.</title>
        <authorList>
            <person name="Danczak R.E."/>
            <person name="Johnston M.D."/>
            <person name="Kenah C."/>
            <person name="Slattery M."/>
            <person name="Wrighton K.C."/>
            <person name="Wilkins M.J."/>
        </authorList>
    </citation>
    <scope>NUCLEOTIDE SEQUENCE [LARGE SCALE GENOMIC DNA]</scope>
    <source>
        <strain evidence="8">Licking1014_7</strain>
    </source>
</reference>
<feature type="binding site" evidence="4 6">
    <location>
        <position position="303"/>
    </location>
    <ligand>
        <name>substrate</name>
    </ligand>
</feature>
<dbReference type="InterPro" id="IPR001608">
    <property type="entry name" value="Ala_racemase_N"/>
</dbReference>
<dbReference type="FunFam" id="3.20.20.10:FF:000002">
    <property type="entry name" value="Alanine racemase"/>
    <property type="match status" value="1"/>
</dbReference>
<evidence type="ECO:0000313" key="8">
    <source>
        <dbReference type="EMBL" id="TSC93056.1"/>
    </source>
</evidence>
<evidence type="ECO:0000313" key="9">
    <source>
        <dbReference type="Proteomes" id="UP000315689"/>
    </source>
</evidence>
<dbReference type="GO" id="GO:0008784">
    <property type="term" value="F:alanine racemase activity"/>
    <property type="evidence" value="ECO:0007669"/>
    <property type="project" value="UniProtKB-UniRule"/>
</dbReference>
<comment type="cofactor">
    <cofactor evidence="1 4 5">
        <name>pyridoxal 5'-phosphate</name>
        <dbReference type="ChEBI" id="CHEBI:597326"/>
    </cofactor>
</comment>
<dbReference type="InterPro" id="IPR011079">
    <property type="entry name" value="Ala_racemase_C"/>
</dbReference>
<accession>A0A554LJJ6</accession>
<feature type="modified residue" description="N6-(pyridoxal phosphate)lysine" evidence="4 5">
    <location>
        <position position="34"/>
    </location>
</feature>
<evidence type="ECO:0000256" key="5">
    <source>
        <dbReference type="PIRSR" id="PIRSR600821-50"/>
    </source>
</evidence>
<comment type="similarity">
    <text evidence="4">Belongs to the alanine racemase family.</text>
</comment>
<dbReference type="SUPFAM" id="SSF51419">
    <property type="entry name" value="PLP-binding barrel"/>
    <property type="match status" value="1"/>
</dbReference>
<proteinExistence type="inferred from homology"/>
<dbReference type="InterPro" id="IPR009006">
    <property type="entry name" value="Ala_racemase/Decarboxylase_C"/>
</dbReference>
<dbReference type="CDD" id="cd00430">
    <property type="entry name" value="PLPDE_III_AR"/>
    <property type="match status" value="1"/>
</dbReference>
<organism evidence="8 9">
    <name type="scientific">Candidatus Berkelbacteria bacterium Licking1014_7</name>
    <dbReference type="NCBI Taxonomy" id="2017147"/>
    <lineage>
        <taxon>Bacteria</taxon>
        <taxon>Candidatus Berkelbacteria</taxon>
    </lineage>
</organism>
<comment type="catalytic activity">
    <reaction evidence="4">
        <text>L-alanine = D-alanine</text>
        <dbReference type="Rhea" id="RHEA:20249"/>
        <dbReference type="ChEBI" id="CHEBI:57416"/>
        <dbReference type="ChEBI" id="CHEBI:57972"/>
        <dbReference type="EC" id="5.1.1.1"/>
    </reaction>
</comment>
<dbReference type="AlphaFoldDB" id="A0A554LJJ6"/>
<dbReference type="SMART" id="SM01005">
    <property type="entry name" value="Ala_racemase_C"/>
    <property type="match status" value="1"/>
</dbReference>
<evidence type="ECO:0000256" key="1">
    <source>
        <dbReference type="ARBA" id="ARBA00001933"/>
    </source>
</evidence>
<keyword evidence="3 4" id="KW-0413">Isomerase</keyword>
<dbReference type="GO" id="GO:0005829">
    <property type="term" value="C:cytosol"/>
    <property type="evidence" value="ECO:0007669"/>
    <property type="project" value="TreeGrafter"/>
</dbReference>
<dbReference type="Gene3D" id="3.20.20.10">
    <property type="entry name" value="Alanine racemase"/>
    <property type="match status" value="1"/>
</dbReference>
<evidence type="ECO:0000256" key="2">
    <source>
        <dbReference type="ARBA" id="ARBA00022898"/>
    </source>
</evidence>
<dbReference type="EC" id="5.1.1.1" evidence="4"/>
<sequence>MDNFLEINLQALADNFKKISDFVGSDTSIMGVVKSNAYGHGLEKCALALDRVGCKWFAVTDIFEAQVLRKILPQSAILILGPVSRDDFSSAISGNFRLTIDSENDLEFLAGKAQIFGKRATIHIKVNTGMNRFGCDPLKVVSLVEKAKNYSSLFVEGIYSHFYNSADHEAIEKQWKIFSEVLFDLQKKDLEIPLRHIANSDAVFLNDQVWLELIRLGLALYGLAEQNVLALAPVLNWKAKILKIRGVSQGECVSYGCDYKAKKDFVLAIIGAGYADGYSRALSGKAEVLVSGKKCKVVGRINMDYTFIDITSAMRVSQKMSPAEGDEVILVGRQDKEEITVNDLARWAGTIPHEIVSRLPESAERRLVDRQIVNRQRLNYLTNDVT</sequence>
<dbReference type="HAMAP" id="MF_01201">
    <property type="entry name" value="Ala_racemase"/>
    <property type="match status" value="1"/>
</dbReference>
<feature type="active site" description="Proton acceptor; specific for D-alanine" evidence="4">
    <location>
        <position position="34"/>
    </location>
</feature>
<dbReference type="NCBIfam" id="TIGR00492">
    <property type="entry name" value="alr"/>
    <property type="match status" value="1"/>
</dbReference>
<feature type="active site" description="Proton acceptor; specific for L-alanine" evidence="4">
    <location>
        <position position="255"/>
    </location>
</feature>
<dbReference type="InterPro" id="IPR029066">
    <property type="entry name" value="PLP-binding_barrel"/>
</dbReference>
<evidence type="ECO:0000256" key="6">
    <source>
        <dbReference type="PIRSR" id="PIRSR600821-52"/>
    </source>
</evidence>
<dbReference type="Proteomes" id="UP000315689">
    <property type="component" value="Unassembled WGS sequence"/>
</dbReference>
<comment type="function">
    <text evidence="4">Catalyzes the interconversion of L-alanine and D-alanine. May also act on other amino acids.</text>
</comment>
<dbReference type="GO" id="GO:0030632">
    <property type="term" value="P:D-alanine biosynthetic process"/>
    <property type="evidence" value="ECO:0007669"/>
    <property type="project" value="UniProtKB-UniRule"/>
</dbReference>
<dbReference type="SUPFAM" id="SSF50621">
    <property type="entry name" value="Alanine racemase C-terminal domain-like"/>
    <property type="match status" value="1"/>
</dbReference>
<dbReference type="Pfam" id="PF00842">
    <property type="entry name" value="Ala_racemase_C"/>
    <property type="match status" value="1"/>
</dbReference>
<protein>
    <recommendedName>
        <fullName evidence="4">Alanine racemase</fullName>
        <ecNumber evidence="4">5.1.1.1</ecNumber>
    </recommendedName>
</protein>
<evidence type="ECO:0000259" key="7">
    <source>
        <dbReference type="SMART" id="SM01005"/>
    </source>
</evidence>
<comment type="caution">
    <text evidence="8">The sequence shown here is derived from an EMBL/GenBank/DDBJ whole genome shotgun (WGS) entry which is preliminary data.</text>
</comment>
<feature type="domain" description="Alanine racemase C-terminal" evidence="7">
    <location>
        <begin position="234"/>
        <end position="368"/>
    </location>
</feature>